<dbReference type="SUPFAM" id="SSF55874">
    <property type="entry name" value="ATPase domain of HSP90 chaperone/DNA topoisomerase II/histidine kinase"/>
    <property type="match status" value="1"/>
</dbReference>
<evidence type="ECO:0000256" key="1">
    <source>
        <dbReference type="ARBA" id="ARBA00000085"/>
    </source>
</evidence>
<dbReference type="Gene3D" id="3.30.565.10">
    <property type="entry name" value="Histidine kinase-like ATPase, C-terminal domain"/>
    <property type="match status" value="1"/>
</dbReference>
<keyword evidence="6" id="KW-0808">Transferase</keyword>
<evidence type="ECO:0000256" key="7">
    <source>
        <dbReference type="ARBA" id="ARBA00022692"/>
    </source>
</evidence>
<dbReference type="CDD" id="cd00082">
    <property type="entry name" value="HisKA"/>
    <property type="match status" value="1"/>
</dbReference>
<proteinExistence type="predicted"/>
<keyword evidence="18" id="KW-1185">Reference proteome</keyword>
<evidence type="ECO:0000256" key="10">
    <source>
        <dbReference type="ARBA" id="ARBA00022840"/>
    </source>
</evidence>
<dbReference type="InterPro" id="IPR036890">
    <property type="entry name" value="HATPase_C_sf"/>
</dbReference>
<dbReference type="PANTHER" id="PTHR45528">
    <property type="entry name" value="SENSOR HISTIDINE KINASE CPXA"/>
    <property type="match status" value="1"/>
</dbReference>
<feature type="coiled-coil region" evidence="14">
    <location>
        <begin position="222"/>
        <end position="249"/>
    </location>
</feature>
<dbReference type="Pfam" id="PF00512">
    <property type="entry name" value="HisKA"/>
    <property type="match status" value="1"/>
</dbReference>
<reference evidence="18" key="1">
    <citation type="journal article" date="2019" name="Int. J. Syst. Evol. Microbiol.">
        <title>The Global Catalogue of Microorganisms (GCM) 10K type strain sequencing project: providing services to taxonomists for standard genome sequencing and annotation.</title>
        <authorList>
            <consortium name="The Broad Institute Genomics Platform"/>
            <consortium name="The Broad Institute Genome Sequencing Center for Infectious Disease"/>
            <person name="Wu L."/>
            <person name="Ma J."/>
        </authorList>
    </citation>
    <scope>NUCLEOTIDE SEQUENCE [LARGE SCALE GENOMIC DNA]</scope>
    <source>
        <strain evidence="18">CCUG 55590</strain>
    </source>
</reference>
<keyword evidence="14" id="KW-0175">Coiled coil</keyword>
<evidence type="ECO:0000256" key="9">
    <source>
        <dbReference type="ARBA" id="ARBA00022777"/>
    </source>
</evidence>
<dbReference type="InterPro" id="IPR050398">
    <property type="entry name" value="HssS/ArlS-like"/>
</dbReference>
<dbReference type="SMART" id="SM00388">
    <property type="entry name" value="HisKA"/>
    <property type="match status" value="1"/>
</dbReference>
<dbReference type="InterPro" id="IPR004358">
    <property type="entry name" value="Sig_transdc_His_kin-like_C"/>
</dbReference>
<evidence type="ECO:0000256" key="8">
    <source>
        <dbReference type="ARBA" id="ARBA00022741"/>
    </source>
</evidence>
<dbReference type="GO" id="GO:0016301">
    <property type="term" value="F:kinase activity"/>
    <property type="evidence" value="ECO:0007669"/>
    <property type="project" value="UniProtKB-KW"/>
</dbReference>
<comment type="subcellular location">
    <subcellularLocation>
        <location evidence="2">Cell membrane</location>
        <topology evidence="2">Multi-pass membrane protein</topology>
    </subcellularLocation>
</comment>
<evidence type="ECO:0000256" key="12">
    <source>
        <dbReference type="ARBA" id="ARBA00023012"/>
    </source>
</evidence>
<evidence type="ECO:0000259" key="16">
    <source>
        <dbReference type="PROSITE" id="PS50109"/>
    </source>
</evidence>
<feature type="transmembrane region" description="Helical" evidence="15">
    <location>
        <begin position="9"/>
        <end position="33"/>
    </location>
</feature>
<evidence type="ECO:0000256" key="14">
    <source>
        <dbReference type="SAM" id="Coils"/>
    </source>
</evidence>
<comment type="catalytic activity">
    <reaction evidence="1">
        <text>ATP + protein L-histidine = ADP + protein N-phospho-L-histidine.</text>
        <dbReference type="EC" id="2.7.13.3"/>
    </reaction>
</comment>
<evidence type="ECO:0000256" key="5">
    <source>
        <dbReference type="ARBA" id="ARBA00022553"/>
    </source>
</evidence>
<keyword evidence="12" id="KW-0902">Two-component regulatory system</keyword>
<feature type="transmembrane region" description="Helical" evidence="15">
    <location>
        <begin position="162"/>
        <end position="181"/>
    </location>
</feature>
<organism evidence="17 18">
    <name type="scientific">Exiguobacterium aestuarii</name>
    <dbReference type="NCBI Taxonomy" id="273527"/>
    <lineage>
        <taxon>Bacteria</taxon>
        <taxon>Bacillati</taxon>
        <taxon>Bacillota</taxon>
        <taxon>Bacilli</taxon>
        <taxon>Bacillales</taxon>
        <taxon>Bacillales Family XII. Incertae Sedis</taxon>
        <taxon>Exiguobacterium</taxon>
    </lineage>
</organism>
<evidence type="ECO:0000256" key="4">
    <source>
        <dbReference type="ARBA" id="ARBA00022475"/>
    </source>
</evidence>
<keyword evidence="10" id="KW-0067">ATP-binding</keyword>
<evidence type="ECO:0000256" key="2">
    <source>
        <dbReference type="ARBA" id="ARBA00004651"/>
    </source>
</evidence>
<evidence type="ECO:0000256" key="11">
    <source>
        <dbReference type="ARBA" id="ARBA00022989"/>
    </source>
</evidence>
<dbReference type="RefSeq" id="WP_353047803.1">
    <property type="nucleotide sequence ID" value="NZ_JBHSGY010000001.1"/>
</dbReference>
<comment type="caution">
    <text evidence="17">The sequence shown here is derived from an EMBL/GenBank/DDBJ whole genome shotgun (WGS) entry which is preliminary data.</text>
</comment>
<keyword evidence="8" id="KW-0547">Nucleotide-binding</keyword>
<dbReference type="EC" id="2.7.13.3" evidence="3"/>
<name>A0ABW2PLQ1_9BACL</name>
<gene>
    <name evidence="17" type="ORF">ACFQO8_02215</name>
</gene>
<dbReference type="Pfam" id="PF02518">
    <property type="entry name" value="HATPase_c"/>
    <property type="match status" value="1"/>
</dbReference>
<evidence type="ECO:0000256" key="13">
    <source>
        <dbReference type="ARBA" id="ARBA00023136"/>
    </source>
</evidence>
<dbReference type="InterPro" id="IPR003661">
    <property type="entry name" value="HisK_dim/P_dom"/>
</dbReference>
<evidence type="ECO:0000313" key="18">
    <source>
        <dbReference type="Proteomes" id="UP001596439"/>
    </source>
</evidence>
<dbReference type="PANTHER" id="PTHR45528:SF1">
    <property type="entry name" value="SENSOR HISTIDINE KINASE CPXA"/>
    <property type="match status" value="1"/>
</dbReference>
<keyword evidence="11 15" id="KW-1133">Transmembrane helix</keyword>
<dbReference type="SUPFAM" id="SSF47384">
    <property type="entry name" value="Homodimeric domain of signal transducing histidine kinase"/>
    <property type="match status" value="1"/>
</dbReference>
<dbReference type="InterPro" id="IPR005467">
    <property type="entry name" value="His_kinase_dom"/>
</dbReference>
<keyword evidence="5" id="KW-0597">Phosphoprotein</keyword>
<sequence>MKWKLTGRYLLSIVLIVAIVVFLNIAILFGLLINDRTGLDDVESNSGETFTRNFSTYLSLEDGEPVVSTAGQEALEQYGAFIRFLDEMGRVVSEVDAPSGLPDAYSPIELIQIYKYMDDELRLYFIGEYESYSYLIGVPEASERRVLFMLDEQAVLSYMSKAFLWILVVDLLVAALIGLLFSSRLTRPVYRLTERIQQLKRRDFSRSEPKRVGIYRPVFHDLNAVSETLTTYERQREELDDRRKEWMSNVSHDLKTPLASIQGYAELLDDDSLDEADRNQYVHVIERQAKYMKELLDDFNLTMRLQHGDFPLTLEETRLEPFVREVIIDVLNDPRFSDRHIEFEATEAATVSLDRHFMKRALLNFLYNALLHNDESVIVTVRVDEDVVTIQDDGNGIAESELPYIFERYYRGTNTDDARGSGLGMAISRDIIEAHGGKVKVESSQGQGTTIRIIFTP</sequence>
<accession>A0ABW2PLQ1</accession>
<protein>
    <recommendedName>
        <fullName evidence="3">histidine kinase</fullName>
        <ecNumber evidence="3">2.7.13.3</ecNumber>
    </recommendedName>
</protein>
<dbReference type="EMBL" id="JBHTCE010000001">
    <property type="protein sequence ID" value="MFC7388940.1"/>
    <property type="molecule type" value="Genomic_DNA"/>
</dbReference>
<evidence type="ECO:0000256" key="6">
    <source>
        <dbReference type="ARBA" id="ARBA00022679"/>
    </source>
</evidence>
<evidence type="ECO:0000313" key="17">
    <source>
        <dbReference type="EMBL" id="MFC7388940.1"/>
    </source>
</evidence>
<keyword evidence="9 17" id="KW-0418">Kinase</keyword>
<dbReference type="Gene3D" id="6.10.340.10">
    <property type="match status" value="1"/>
</dbReference>
<dbReference type="PRINTS" id="PR00344">
    <property type="entry name" value="BCTRLSENSOR"/>
</dbReference>
<evidence type="ECO:0000256" key="3">
    <source>
        <dbReference type="ARBA" id="ARBA00012438"/>
    </source>
</evidence>
<feature type="domain" description="Histidine kinase" evidence="16">
    <location>
        <begin position="249"/>
        <end position="457"/>
    </location>
</feature>
<dbReference type="InterPro" id="IPR036097">
    <property type="entry name" value="HisK_dim/P_sf"/>
</dbReference>
<dbReference type="Proteomes" id="UP001596439">
    <property type="component" value="Unassembled WGS sequence"/>
</dbReference>
<dbReference type="SMART" id="SM00387">
    <property type="entry name" value="HATPase_c"/>
    <property type="match status" value="1"/>
</dbReference>
<dbReference type="CDD" id="cd00075">
    <property type="entry name" value="HATPase"/>
    <property type="match status" value="1"/>
</dbReference>
<keyword evidence="13 15" id="KW-0472">Membrane</keyword>
<dbReference type="PROSITE" id="PS50109">
    <property type="entry name" value="HIS_KIN"/>
    <property type="match status" value="1"/>
</dbReference>
<keyword evidence="4" id="KW-1003">Cell membrane</keyword>
<dbReference type="Gene3D" id="1.10.287.130">
    <property type="match status" value="1"/>
</dbReference>
<dbReference type="InterPro" id="IPR003594">
    <property type="entry name" value="HATPase_dom"/>
</dbReference>
<evidence type="ECO:0000256" key="15">
    <source>
        <dbReference type="SAM" id="Phobius"/>
    </source>
</evidence>
<keyword evidence="7 15" id="KW-0812">Transmembrane</keyword>